<name>A0A0T5P9E8_9RHOB</name>
<organism evidence="1 3">
    <name type="scientific">Roseovarius indicus</name>
    <dbReference type="NCBI Taxonomy" id="540747"/>
    <lineage>
        <taxon>Bacteria</taxon>
        <taxon>Pseudomonadati</taxon>
        <taxon>Pseudomonadota</taxon>
        <taxon>Alphaproteobacteria</taxon>
        <taxon>Rhodobacterales</taxon>
        <taxon>Roseobacteraceae</taxon>
        <taxon>Roseovarius</taxon>
    </lineage>
</organism>
<dbReference type="OrthoDB" id="7866651at2"/>
<keyword evidence="3" id="KW-1185">Reference proteome</keyword>
<evidence type="ECO:0000313" key="3">
    <source>
        <dbReference type="Proteomes" id="UP000051401"/>
    </source>
</evidence>
<gene>
    <name evidence="2" type="ORF">RIdsm_03085</name>
    <name evidence="1" type="ORF">XM52_10155</name>
</gene>
<reference evidence="1 3" key="1">
    <citation type="submission" date="2015-04" db="EMBL/GenBank/DDBJ databases">
        <title>The draft genome sequence of Roseovarius indicus B108T.</title>
        <authorList>
            <person name="Li G."/>
            <person name="Lai Q."/>
            <person name="Shao Z."/>
            <person name="Yan P."/>
        </authorList>
    </citation>
    <scope>NUCLEOTIDE SEQUENCE [LARGE SCALE GENOMIC DNA]</scope>
    <source>
        <strain evidence="1 3">B108</strain>
    </source>
</reference>
<proteinExistence type="predicted"/>
<sequence length="60" mass="6946">MIKYYYPNGDHCYRALHTAHAVYHDDEGRLIARALRPDNSALYEFEIVAFELVEAGVRCT</sequence>
<dbReference type="AlphaFoldDB" id="A0A0T5P9E8"/>
<dbReference type="RefSeq" id="WP_057815887.1">
    <property type="nucleotide sequence ID" value="NZ_CP031598.1"/>
</dbReference>
<dbReference type="EMBL" id="CP031598">
    <property type="protein sequence ID" value="QEW27273.1"/>
    <property type="molecule type" value="Genomic_DNA"/>
</dbReference>
<dbReference type="Proteomes" id="UP000051401">
    <property type="component" value="Unassembled WGS sequence"/>
</dbReference>
<reference evidence="2 4" key="2">
    <citation type="submission" date="2018-08" db="EMBL/GenBank/DDBJ databases">
        <title>Genetic Globetrotter - A new plasmid hitch-hiking vast phylogenetic and geographic distances.</title>
        <authorList>
            <person name="Vollmers J."/>
            <person name="Petersen J."/>
        </authorList>
    </citation>
    <scope>NUCLEOTIDE SEQUENCE [LARGE SCALE GENOMIC DNA]</scope>
    <source>
        <strain evidence="2 4">DSM 26383</strain>
    </source>
</reference>
<dbReference type="Proteomes" id="UP000325785">
    <property type="component" value="Chromosome"/>
</dbReference>
<protein>
    <submittedName>
        <fullName evidence="1">Uncharacterized protein</fullName>
    </submittedName>
</protein>
<accession>A0A0T5P9E8</accession>
<evidence type="ECO:0000313" key="1">
    <source>
        <dbReference type="EMBL" id="KRS17913.1"/>
    </source>
</evidence>
<dbReference type="PATRIC" id="fig|540747.5.peg.4956"/>
<dbReference type="KEGG" id="rid:RIdsm_03085"/>
<evidence type="ECO:0000313" key="4">
    <source>
        <dbReference type="Proteomes" id="UP000325785"/>
    </source>
</evidence>
<dbReference type="EMBL" id="LAXI01000005">
    <property type="protein sequence ID" value="KRS17913.1"/>
    <property type="molecule type" value="Genomic_DNA"/>
</dbReference>
<evidence type="ECO:0000313" key="2">
    <source>
        <dbReference type="EMBL" id="QEW27273.1"/>
    </source>
</evidence>